<evidence type="ECO:0000313" key="4">
    <source>
        <dbReference type="EMBL" id="ACM93477.1"/>
    </source>
</evidence>
<dbReference type="AlphaFoldDB" id="B9L8I0"/>
<evidence type="ECO:0000313" key="5">
    <source>
        <dbReference type="Proteomes" id="UP000000448"/>
    </source>
</evidence>
<dbReference type="Pfam" id="PF01551">
    <property type="entry name" value="Peptidase_M23"/>
    <property type="match status" value="1"/>
</dbReference>
<dbReference type="OrthoDB" id="5372565at2"/>
<dbReference type="PANTHER" id="PTHR21666">
    <property type="entry name" value="PEPTIDASE-RELATED"/>
    <property type="match status" value="1"/>
</dbReference>
<dbReference type="PANTHER" id="PTHR21666:SF289">
    <property type="entry name" value="L-ALA--D-GLU ENDOPEPTIDASE"/>
    <property type="match status" value="1"/>
</dbReference>
<dbReference type="STRING" id="598659.NAMH_0520"/>
<dbReference type="HOGENOM" id="CLU_688449_0_0_7"/>
<evidence type="ECO:0000256" key="1">
    <source>
        <dbReference type="ARBA" id="ARBA00022729"/>
    </source>
</evidence>
<evidence type="ECO:0000256" key="2">
    <source>
        <dbReference type="SAM" id="Coils"/>
    </source>
</evidence>
<reference evidence="4 5" key="1">
    <citation type="journal article" date="2009" name="PLoS Genet.">
        <title>Adaptations to submarine hydrothermal environments exemplified by the genome of Nautilia profundicola.</title>
        <authorList>
            <person name="Campbell B.J."/>
            <person name="Smith J.L."/>
            <person name="Hanson T.E."/>
            <person name="Klotz M.G."/>
            <person name="Stein L.Y."/>
            <person name="Lee C.K."/>
            <person name="Wu D."/>
            <person name="Robinson J.M."/>
            <person name="Khouri H.M."/>
            <person name="Eisen J.A."/>
            <person name="Cary S.C."/>
        </authorList>
    </citation>
    <scope>NUCLEOTIDE SEQUENCE [LARGE SCALE GENOMIC DNA]</scope>
    <source>
        <strain evidence="5">ATCC BAA-1463 / DSM 18972 / AmH</strain>
    </source>
</reference>
<feature type="domain" description="M23ase beta-sheet core" evidence="3">
    <location>
        <begin position="279"/>
        <end position="365"/>
    </location>
</feature>
<sequence>MKKLILIFCFIFAYSATITSTKKELKSTSYKIARMNQKLDSLAKEIIKKQNQINLLKQKENKIQQQIIKLENELKNSNKTLNELTDLAKGLNRNKEEIKSEVIKFISQNYYLNTKQIDSLNDLIYSEINEKALEVYSKQISALLSKYKRIDKNLNITNNKIKTIKEKKQTLIKKREELAKLKKERIKELASLKKQKENYKRKLLAMIKKQQSLRKKLQELKIVKKRAPEIKVKKVGSAYYKPKTAVYRGRKTIPPVYGRVVKRFGSYIDPIYKIKIYNDSITIKTKPNSVVRSIMNGKVVYIGNNGDKKVVFIKHSGNLFSIYANLSKISPLLKKGSYVKRGQIIARVKDALEFEVTYKDKPINPLKVINLR</sequence>
<name>B9L8I0_NAUPA</name>
<organism evidence="4 5">
    <name type="scientific">Nautilia profundicola (strain ATCC BAA-1463 / DSM 18972 / AmH)</name>
    <dbReference type="NCBI Taxonomy" id="598659"/>
    <lineage>
        <taxon>Bacteria</taxon>
        <taxon>Pseudomonadati</taxon>
        <taxon>Campylobacterota</taxon>
        <taxon>Epsilonproteobacteria</taxon>
        <taxon>Nautiliales</taxon>
        <taxon>Nautiliaceae</taxon>
        <taxon>Nautilia</taxon>
    </lineage>
</organism>
<accession>B9L8I0</accession>
<evidence type="ECO:0000259" key="3">
    <source>
        <dbReference type="Pfam" id="PF01551"/>
    </source>
</evidence>
<protein>
    <submittedName>
        <fullName evidence="4">M23 peptidase domain protein</fullName>
    </submittedName>
</protein>
<dbReference type="CDD" id="cd12797">
    <property type="entry name" value="M23_peptidase"/>
    <property type="match status" value="1"/>
</dbReference>
<keyword evidence="2" id="KW-0175">Coiled coil</keyword>
<dbReference type="KEGG" id="nam:NAMH_0520"/>
<dbReference type="InterPro" id="IPR050570">
    <property type="entry name" value="Cell_wall_metabolism_enzyme"/>
</dbReference>
<dbReference type="GO" id="GO:0004222">
    <property type="term" value="F:metalloendopeptidase activity"/>
    <property type="evidence" value="ECO:0007669"/>
    <property type="project" value="TreeGrafter"/>
</dbReference>
<dbReference type="RefSeq" id="WP_015902529.1">
    <property type="nucleotide sequence ID" value="NC_012115.1"/>
</dbReference>
<dbReference type="eggNOG" id="COG4942">
    <property type="taxonomic scope" value="Bacteria"/>
</dbReference>
<gene>
    <name evidence="4" type="ordered locus">NAMH_0520</name>
</gene>
<keyword evidence="5" id="KW-1185">Reference proteome</keyword>
<feature type="coiled-coil region" evidence="2">
    <location>
        <begin position="147"/>
        <end position="216"/>
    </location>
</feature>
<dbReference type="EMBL" id="CP001279">
    <property type="protein sequence ID" value="ACM93477.1"/>
    <property type="molecule type" value="Genomic_DNA"/>
</dbReference>
<dbReference type="InterPro" id="IPR016047">
    <property type="entry name" value="M23ase_b-sheet_dom"/>
</dbReference>
<keyword evidence="1" id="KW-0732">Signal</keyword>
<dbReference type="SUPFAM" id="SSF51261">
    <property type="entry name" value="Duplicated hybrid motif"/>
    <property type="match status" value="1"/>
</dbReference>
<dbReference type="Gene3D" id="2.70.70.10">
    <property type="entry name" value="Glucose Permease (Domain IIA)"/>
    <property type="match status" value="1"/>
</dbReference>
<proteinExistence type="predicted"/>
<dbReference type="Proteomes" id="UP000000448">
    <property type="component" value="Chromosome"/>
</dbReference>
<feature type="coiled-coil region" evidence="2">
    <location>
        <begin position="25"/>
        <end position="101"/>
    </location>
</feature>
<dbReference type="InterPro" id="IPR011055">
    <property type="entry name" value="Dup_hybrid_motif"/>
</dbReference>